<name>E0SQL3_IGNAA</name>
<sequence>MPKFAIDYEDLKPLGNTNEKISAIGIGTWGIRDYKKAEDALVYAIERGINVIDTAESYGDGLAEELVGRVIKKVGRDRVFVITKLLPHRFTDEDTVIRAMTRSLQRLDISYVDLVLIHWPNEYIPIETQIRYLETLAIKGFSRYIGVSNFKLKELEKAIHSTSKFEIVLNQVKYSVIDKKVEKDLLKFMIEKRITLQAYTPIERGAVARNPILIGIANKYGKTPIQVALNYLISRPYVTAIPKSETIQHIEEFAGALGWRLSTNDIETLEAL</sequence>
<dbReference type="PANTHER" id="PTHR43638:SF3">
    <property type="entry name" value="ALDEHYDE REDUCTASE"/>
    <property type="match status" value="1"/>
</dbReference>
<evidence type="ECO:0000259" key="1">
    <source>
        <dbReference type="Pfam" id="PF00248"/>
    </source>
</evidence>
<dbReference type="EMBL" id="CP002098">
    <property type="protein sequence ID" value="ADM28269.1"/>
    <property type="molecule type" value="Genomic_DNA"/>
</dbReference>
<accession>E0SQL3</accession>
<dbReference type="GO" id="GO:0016491">
    <property type="term" value="F:oxidoreductase activity"/>
    <property type="evidence" value="ECO:0007669"/>
    <property type="project" value="InterPro"/>
</dbReference>
<protein>
    <submittedName>
        <fullName evidence="2">Aldo/keto reductase</fullName>
    </submittedName>
</protein>
<dbReference type="Proteomes" id="UP000001304">
    <property type="component" value="Chromosome"/>
</dbReference>
<dbReference type="AlphaFoldDB" id="E0SQL3"/>
<dbReference type="KEGG" id="iag:Igag_1467"/>
<dbReference type="PANTHER" id="PTHR43638">
    <property type="entry name" value="OXIDOREDUCTASE, ALDO/KETO REDUCTASE FAMILY PROTEIN"/>
    <property type="match status" value="1"/>
</dbReference>
<keyword evidence="3" id="KW-1185">Reference proteome</keyword>
<organism evidence="2 3">
    <name type="scientific">Ignisphaera aggregans (strain DSM 17230 / JCM 13409 / AQ1.S1)</name>
    <dbReference type="NCBI Taxonomy" id="583356"/>
    <lineage>
        <taxon>Archaea</taxon>
        <taxon>Thermoproteota</taxon>
        <taxon>Thermoprotei</taxon>
        <taxon>Desulfurococcales</taxon>
        <taxon>Desulfurococcaceae</taxon>
        <taxon>Ignisphaera</taxon>
    </lineage>
</organism>
<dbReference type="SUPFAM" id="SSF51430">
    <property type="entry name" value="NAD(P)-linked oxidoreductase"/>
    <property type="match status" value="1"/>
</dbReference>
<evidence type="ECO:0000313" key="3">
    <source>
        <dbReference type="Proteomes" id="UP000001304"/>
    </source>
</evidence>
<dbReference type="PRINTS" id="PR00069">
    <property type="entry name" value="ALDKETRDTASE"/>
</dbReference>
<proteinExistence type="predicted"/>
<dbReference type="InterPro" id="IPR020471">
    <property type="entry name" value="AKR"/>
</dbReference>
<dbReference type="Pfam" id="PF00248">
    <property type="entry name" value="Aldo_ket_red"/>
    <property type="match status" value="1"/>
</dbReference>
<dbReference type="PROSITE" id="PS00062">
    <property type="entry name" value="ALDOKETO_REDUCTASE_2"/>
    <property type="match status" value="1"/>
</dbReference>
<evidence type="ECO:0000313" key="2">
    <source>
        <dbReference type="EMBL" id="ADM28269.1"/>
    </source>
</evidence>
<dbReference type="HOGENOM" id="CLU_023205_2_3_2"/>
<dbReference type="STRING" id="583356.Igag_1467"/>
<gene>
    <name evidence="2" type="ordered locus">Igag_1467</name>
</gene>
<feature type="domain" description="NADP-dependent oxidoreductase" evidence="1">
    <location>
        <begin position="24"/>
        <end position="271"/>
    </location>
</feature>
<dbReference type="InterPro" id="IPR018170">
    <property type="entry name" value="Aldo/ket_reductase_CS"/>
</dbReference>
<dbReference type="InterPro" id="IPR036812">
    <property type="entry name" value="NAD(P)_OxRdtase_dom_sf"/>
</dbReference>
<dbReference type="BioCyc" id="IAGG583356:GHAH-1456-MONOMER"/>
<dbReference type="Gene3D" id="3.20.20.100">
    <property type="entry name" value="NADP-dependent oxidoreductase domain"/>
    <property type="match status" value="1"/>
</dbReference>
<dbReference type="PIRSF" id="PIRSF000097">
    <property type="entry name" value="AKR"/>
    <property type="match status" value="1"/>
</dbReference>
<dbReference type="InterPro" id="IPR023210">
    <property type="entry name" value="NADP_OxRdtase_dom"/>
</dbReference>
<reference evidence="2 3" key="1">
    <citation type="journal article" date="2010" name="Stand. Genomic Sci.">
        <title>Complete genome sequence of Ignisphaera aggregans type strain (AQ1.S1).</title>
        <authorList>
            <person name="Goker M."/>
            <person name="Held B."/>
            <person name="Lapidus A."/>
            <person name="Nolan M."/>
            <person name="Spring S."/>
            <person name="Yasawong M."/>
            <person name="Lucas S."/>
            <person name="Glavina Del Rio T."/>
            <person name="Tice H."/>
            <person name="Cheng J.F."/>
            <person name="Goodwin L."/>
            <person name="Tapia R."/>
            <person name="Pitluck S."/>
            <person name="Liolios K."/>
            <person name="Ivanova N."/>
            <person name="Mavromatis K."/>
            <person name="Mikhailova N."/>
            <person name="Pati A."/>
            <person name="Chen A."/>
            <person name="Palaniappan K."/>
            <person name="Brambilla E."/>
            <person name="Land M."/>
            <person name="Hauser L."/>
            <person name="Chang Y.J."/>
            <person name="Jeffries C.D."/>
            <person name="Brettin T."/>
            <person name="Detter J.C."/>
            <person name="Han C."/>
            <person name="Rohde M."/>
            <person name="Sikorski J."/>
            <person name="Woyke T."/>
            <person name="Bristow J."/>
            <person name="Eisen J.A."/>
            <person name="Markowitz V."/>
            <person name="Hugenholtz P."/>
            <person name="Kyrpides N.C."/>
            <person name="Klenk H.P."/>
        </authorList>
    </citation>
    <scope>NUCLEOTIDE SEQUENCE [LARGE SCALE GENOMIC DNA]</scope>
    <source>
        <strain evidence="3">DSM 17230 / JCM 13409 / AQ1.S1</strain>
    </source>
</reference>
<dbReference type="CDD" id="cd19072">
    <property type="entry name" value="AKR_AKR3F1-like"/>
    <property type="match status" value="1"/>
</dbReference>